<dbReference type="Proteomes" id="UP000092445">
    <property type="component" value="Unassembled WGS sequence"/>
</dbReference>
<reference evidence="1" key="2">
    <citation type="submission" date="2020-05" db="UniProtKB">
        <authorList>
            <consortium name="EnsemblMetazoa"/>
        </authorList>
    </citation>
    <scope>IDENTIFICATION</scope>
    <source>
        <strain evidence="1">IAEA</strain>
    </source>
</reference>
<name>A0A1B0A0S2_GLOPL</name>
<keyword evidence="2" id="KW-1185">Reference proteome</keyword>
<proteinExistence type="predicted"/>
<protein>
    <submittedName>
        <fullName evidence="1">Uncharacterized protein</fullName>
    </submittedName>
</protein>
<dbReference type="VEuPathDB" id="VectorBase:GPAI030930"/>
<evidence type="ECO:0000313" key="1">
    <source>
        <dbReference type="EnsemblMetazoa" id="GPAI030930-PA"/>
    </source>
</evidence>
<organism evidence="1 2">
    <name type="scientific">Glossina pallidipes</name>
    <name type="common">Tsetse fly</name>
    <dbReference type="NCBI Taxonomy" id="7398"/>
    <lineage>
        <taxon>Eukaryota</taxon>
        <taxon>Metazoa</taxon>
        <taxon>Ecdysozoa</taxon>
        <taxon>Arthropoda</taxon>
        <taxon>Hexapoda</taxon>
        <taxon>Insecta</taxon>
        <taxon>Pterygota</taxon>
        <taxon>Neoptera</taxon>
        <taxon>Endopterygota</taxon>
        <taxon>Diptera</taxon>
        <taxon>Brachycera</taxon>
        <taxon>Muscomorpha</taxon>
        <taxon>Hippoboscoidea</taxon>
        <taxon>Glossinidae</taxon>
        <taxon>Glossina</taxon>
    </lineage>
</organism>
<reference evidence="2" key="1">
    <citation type="submission" date="2014-03" db="EMBL/GenBank/DDBJ databases">
        <authorList>
            <person name="Aksoy S."/>
            <person name="Warren W."/>
            <person name="Wilson R.K."/>
        </authorList>
    </citation>
    <scope>NUCLEOTIDE SEQUENCE [LARGE SCALE GENOMIC DNA]</scope>
    <source>
        <strain evidence="2">IAEA</strain>
    </source>
</reference>
<dbReference type="EnsemblMetazoa" id="GPAI030930-RA">
    <property type="protein sequence ID" value="GPAI030930-PA"/>
    <property type="gene ID" value="GPAI030930"/>
</dbReference>
<sequence>MKTSDLAPHWYCVDPLLPTPISETHESLSNGRQQVALRNTSRKMVNFQSYYRHNCGRRAIEGTTRPEKEIKLGEYVSQYMMDYPRYFPLSCNVPTDYFVDPLFNRIPKNEFVVSKDSEHKFMDDFLILSNPHRARIDFLRQIRNISYFDRLSEQLSS</sequence>
<evidence type="ECO:0000313" key="2">
    <source>
        <dbReference type="Proteomes" id="UP000092445"/>
    </source>
</evidence>
<accession>A0A1B0A0S2</accession>
<dbReference type="AlphaFoldDB" id="A0A1B0A0S2"/>